<name>A0A553RMI4_9TELE</name>
<dbReference type="SUPFAM" id="SSF54690">
    <property type="entry name" value="Molybdopterin synthase subunit MoaE"/>
    <property type="match status" value="1"/>
</dbReference>
<comment type="miscellaneous">
    <text evidence="4">This protein is produced by a bicistronic gene which also produces the large subunit (MOCS2A).</text>
</comment>
<dbReference type="InterPro" id="IPR003448">
    <property type="entry name" value="Mopterin_biosynth_MoaE"/>
</dbReference>
<dbReference type="FunFam" id="3.90.1170.40:FF:000002">
    <property type="entry name" value="Molybdopterin synthase catalytic subunit"/>
    <property type="match status" value="1"/>
</dbReference>
<dbReference type="Pfam" id="PF02391">
    <property type="entry name" value="MoaE"/>
    <property type="match status" value="1"/>
</dbReference>
<dbReference type="OrthoDB" id="5531344at2759"/>
<keyword evidence="6" id="KW-1185">Reference proteome</keyword>
<feature type="binding site" evidence="4">
    <location>
        <begin position="135"/>
        <end position="136"/>
    </location>
    <ligand>
        <name>substrate</name>
    </ligand>
</feature>
<comment type="catalytic activity">
    <reaction evidence="4">
        <text>2 [molybdopterin-synthase sulfur-carrier protein]-C-terminal-Gly-aminoethanethioate + cyclic pyranopterin phosphate + H2O = molybdopterin + 2 [molybdopterin-synthase sulfur-carrier protein]-C-terminal Gly-Gly + 2 H(+)</text>
        <dbReference type="Rhea" id="RHEA:26333"/>
        <dbReference type="Rhea" id="RHEA-COMP:12202"/>
        <dbReference type="Rhea" id="RHEA-COMP:19907"/>
        <dbReference type="ChEBI" id="CHEBI:15377"/>
        <dbReference type="ChEBI" id="CHEBI:15378"/>
        <dbReference type="ChEBI" id="CHEBI:58698"/>
        <dbReference type="ChEBI" id="CHEBI:59648"/>
        <dbReference type="ChEBI" id="CHEBI:90778"/>
        <dbReference type="ChEBI" id="CHEBI:232372"/>
        <dbReference type="EC" id="2.8.1.12"/>
    </reaction>
</comment>
<dbReference type="GO" id="GO:0006777">
    <property type="term" value="P:Mo-molybdopterin cofactor biosynthetic process"/>
    <property type="evidence" value="ECO:0007669"/>
    <property type="project" value="UniProtKB-UniRule"/>
</dbReference>
<comment type="caution">
    <text evidence="5">The sequence shown here is derived from an EMBL/GenBank/DDBJ whole genome shotgun (WGS) entry which is preliminary data.</text>
</comment>
<evidence type="ECO:0000313" key="5">
    <source>
        <dbReference type="EMBL" id="TRZ03376.1"/>
    </source>
</evidence>
<gene>
    <name evidence="4" type="primary">MOCS2</name>
    <name evidence="5" type="ORF">DNTS_029851</name>
</gene>
<dbReference type="CDD" id="cd00756">
    <property type="entry name" value="MoaE"/>
    <property type="match status" value="1"/>
</dbReference>
<dbReference type="EMBL" id="SRMA01010663">
    <property type="protein sequence ID" value="TRZ03376.1"/>
    <property type="molecule type" value="Genomic_DNA"/>
</dbReference>
<dbReference type="InterPro" id="IPR028888">
    <property type="entry name" value="MOCS2B_euk"/>
</dbReference>
<dbReference type="STRING" id="623744.A0A553RMI4"/>
<dbReference type="Gene3D" id="3.90.1170.40">
    <property type="entry name" value="Molybdopterin biosynthesis MoaE subunit"/>
    <property type="match status" value="1"/>
</dbReference>
<comment type="function">
    <text evidence="4">Catalytic subunit of the molybdopterin synthase complex, a complex that catalyzes the conversion of precursor Z into molybdopterin. Acts by mediating the incorporation of 2 sulfur atoms from thiocarboxylated MOCS2A into precursor Z to generate a dithiolene group.</text>
</comment>
<dbReference type="Proteomes" id="UP000316079">
    <property type="component" value="Unassembled WGS sequence"/>
</dbReference>
<evidence type="ECO:0000256" key="2">
    <source>
        <dbReference type="ARBA" id="ARBA00022679"/>
    </source>
</evidence>
<dbReference type="GO" id="GO:0030366">
    <property type="term" value="F:molybdopterin synthase activity"/>
    <property type="evidence" value="ECO:0007669"/>
    <property type="project" value="UniProtKB-UniRule"/>
</dbReference>
<keyword evidence="2 4" id="KW-0808">Transferase</keyword>
<accession>A0A553RMI4</accession>
<evidence type="ECO:0000256" key="4">
    <source>
        <dbReference type="HAMAP-Rule" id="MF_03052"/>
    </source>
</evidence>
<protein>
    <recommendedName>
        <fullName evidence="4">Molybdopterin synthase catalytic subunit</fullName>
        <ecNumber evidence="4">2.8.1.12</ecNumber>
    </recommendedName>
    <alternativeName>
        <fullName evidence="4">Molybdenum cofactor synthesis protein 2 large subunit</fullName>
    </alternativeName>
    <alternativeName>
        <fullName evidence="4">Molybdenum cofactor synthesis protein 2B</fullName>
        <shortName evidence="4">MOCS2B</shortName>
    </alternativeName>
</protein>
<comment type="pathway">
    <text evidence="4">Cofactor biosynthesis; molybdopterin biosynthesis.</text>
</comment>
<evidence type="ECO:0000256" key="3">
    <source>
        <dbReference type="ARBA" id="ARBA00023150"/>
    </source>
</evidence>
<reference evidence="5 6" key="1">
    <citation type="journal article" date="2019" name="Sci. Data">
        <title>Hybrid genome assembly and annotation of Danionella translucida.</title>
        <authorList>
            <person name="Kadobianskyi M."/>
            <person name="Schulze L."/>
            <person name="Schuelke M."/>
            <person name="Judkewitz B."/>
        </authorList>
    </citation>
    <scope>NUCLEOTIDE SEQUENCE [LARGE SCALE GENOMIC DNA]</scope>
    <source>
        <strain evidence="5 6">Bolton</strain>
    </source>
</reference>
<dbReference type="UniPathway" id="UPA00344"/>
<dbReference type="InterPro" id="IPR036563">
    <property type="entry name" value="MoaE_sf"/>
</dbReference>
<keyword evidence="3 4" id="KW-0501">Molybdenum cofactor biosynthesis</keyword>
<proteinExistence type="inferred from homology"/>
<dbReference type="HAMAP" id="MF_03052">
    <property type="entry name" value="MOC2B"/>
    <property type="match status" value="1"/>
</dbReference>
<evidence type="ECO:0000313" key="6">
    <source>
        <dbReference type="Proteomes" id="UP000316079"/>
    </source>
</evidence>
<dbReference type="AlphaFoldDB" id="A0A553RMI4"/>
<organism evidence="5 6">
    <name type="scientific">Danionella cerebrum</name>
    <dbReference type="NCBI Taxonomy" id="2873325"/>
    <lineage>
        <taxon>Eukaryota</taxon>
        <taxon>Metazoa</taxon>
        <taxon>Chordata</taxon>
        <taxon>Craniata</taxon>
        <taxon>Vertebrata</taxon>
        <taxon>Euteleostomi</taxon>
        <taxon>Actinopterygii</taxon>
        <taxon>Neopterygii</taxon>
        <taxon>Teleostei</taxon>
        <taxon>Ostariophysi</taxon>
        <taxon>Cypriniformes</taxon>
        <taxon>Danionidae</taxon>
        <taxon>Danioninae</taxon>
        <taxon>Danionella</taxon>
    </lineage>
</organism>
<comment type="similarity">
    <text evidence="4">Belongs to the MoaE family. MOCS2B subfamily.</text>
</comment>
<feature type="binding site" evidence="4">
    <location>
        <position position="151"/>
    </location>
    <ligand>
        <name>substrate</name>
    </ligand>
</feature>
<evidence type="ECO:0000256" key="1">
    <source>
        <dbReference type="ARBA" id="ARBA00022490"/>
    </source>
</evidence>
<dbReference type="PANTHER" id="PTHR23404">
    <property type="entry name" value="MOLYBDOPTERIN SYNTHASE RELATED"/>
    <property type="match status" value="1"/>
</dbReference>
<feature type="binding site" evidence="4">
    <location>
        <begin position="158"/>
        <end position="160"/>
    </location>
    <ligand>
        <name>substrate</name>
    </ligand>
</feature>
<comment type="subcellular location">
    <subcellularLocation>
        <location evidence="4">Cytoplasm</location>
        <location evidence="4">Cytosol</location>
    </subcellularLocation>
</comment>
<keyword evidence="1 4" id="KW-0963">Cytoplasm</keyword>
<dbReference type="EC" id="2.8.1.12" evidence="4"/>
<dbReference type="GO" id="GO:1990140">
    <property type="term" value="C:molybdopterin synthase complex"/>
    <property type="evidence" value="ECO:0007669"/>
    <property type="project" value="UniProtKB-UniRule"/>
</dbReference>
<comment type="subunit">
    <text evidence="4">Heterotetramer; composed of 2 small (MOCS2A) and 2 large (MOCS2B) subunits.</text>
</comment>
<sequence>MLRLRVLRGQVVLAVCQEFVPLDEQPLRMAADEGHDLITLTTDKLSADGASDSVSCPSCGAISLFIGTTRDHFEGKRVIQLEYEAYVPMAESELKKICAQIRMRWPSVKHISIQHRLGLVPVTEASVIISISSPHRRESLEAVQYCIDALKATVPIWKKEIYESGEPCWKQNKECLWAGAGEDPKQS</sequence>